<dbReference type="PANTHER" id="PTHR43133">
    <property type="entry name" value="RNA POLYMERASE ECF-TYPE SIGMA FACTO"/>
    <property type="match status" value="1"/>
</dbReference>
<dbReference type="Gene3D" id="1.10.1740.10">
    <property type="match status" value="1"/>
</dbReference>
<keyword evidence="4" id="KW-0804">Transcription</keyword>
<accession>A0A4R2EIJ5</accession>
<dbReference type="EMBL" id="SLWB01000006">
    <property type="protein sequence ID" value="TCN68473.1"/>
    <property type="molecule type" value="Genomic_DNA"/>
</dbReference>
<evidence type="ECO:0000256" key="4">
    <source>
        <dbReference type="ARBA" id="ARBA00023163"/>
    </source>
</evidence>
<dbReference type="RefSeq" id="WP_131839059.1">
    <property type="nucleotide sequence ID" value="NZ_SLWB01000006.1"/>
</dbReference>
<name>A0A4R2EIJ5_9BACT</name>
<organism evidence="7 8">
    <name type="scientific">Acetobacteroides hydrogenigenes</name>
    <dbReference type="NCBI Taxonomy" id="979970"/>
    <lineage>
        <taxon>Bacteria</taxon>
        <taxon>Pseudomonadati</taxon>
        <taxon>Bacteroidota</taxon>
        <taxon>Bacteroidia</taxon>
        <taxon>Bacteroidales</taxon>
        <taxon>Rikenellaceae</taxon>
        <taxon>Acetobacteroides</taxon>
    </lineage>
</organism>
<dbReference type="GO" id="GO:0016987">
    <property type="term" value="F:sigma factor activity"/>
    <property type="evidence" value="ECO:0007669"/>
    <property type="project" value="UniProtKB-KW"/>
</dbReference>
<comment type="caution">
    <text evidence="7">The sequence shown here is derived from an EMBL/GenBank/DDBJ whole genome shotgun (WGS) entry which is preliminary data.</text>
</comment>
<dbReference type="Proteomes" id="UP000294830">
    <property type="component" value="Unassembled WGS sequence"/>
</dbReference>
<gene>
    <name evidence="7" type="ORF">CLV25_10655</name>
</gene>
<dbReference type="SUPFAM" id="SSF88946">
    <property type="entry name" value="Sigma2 domain of RNA polymerase sigma factors"/>
    <property type="match status" value="1"/>
</dbReference>
<feature type="domain" description="RNA polymerase sigma-70 region 2" evidence="5">
    <location>
        <begin position="11"/>
        <end position="78"/>
    </location>
</feature>
<dbReference type="SUPFAM" id="SSF88659">
    <property type="entry name" value="Sigma3 and sigma4 domains of RNA polymerase sigma factors"/>
    <property type="match status" value="1"/>
</dbReference>
<dbReference type="InterPro" id="IPR013249">
    <property type="entry name" value="RNA_pol_sigma70_r4_t2"/>
</dbReference>
<evidence type="ECO:0000259" key="6">
    <source>
        <dbReference type="Pfam" id="PF08281"/>
    </source>
</evidence>
<dbReference type="OrthoDB" id="9780326at2"/>
<dbReference type="InterPro" id="IPR013324">
    <property type="entry name" value="RNA_pol_sigma_r3/r4-like"/>
</dbReference>
<evidence type="ECO:0000259" key="5">
    <source>
        <dbReference type="Pfam" id="PF04542"/>
    </source>
</evidence>
<dbReference type="NCBIfam" id="TIGR02937">
    <property type="entry name" value="sigma70-ECF"/>
    <property type="match status" value="1"/>
</dbReference>
<dbReference type="InterPro" id="IPR014284">
    <property type="entry name" value="RNA_pol_sigma-70_dom"/>
</dbReference>
<dbReference type="Gene3D" id="1.10.10.10">
    <property type="entry name" value="Winged helix-like DNA-binding domain superfamily/Winged helix DNA-binding domain"/>
    <property type="match status" value="1"/>
</dbReference>
<dbReference type="GO" id="GO:0003677">
    <property type="term" value="F:DNA binding"/>
    <property type="evidence" value="ECO:0007669"/>
    <property type="project" value="InterPro"/>
</dbReference>
<evidence type="ECO:0000256" key="1">
    <source>
        <dbReference type="ARBA" id="ARBA00010641"/>
    </source>
</evidence>
<evidence type="ECO:0000256" key="2">
    <source>
        <dbReference type="ARBA" id="ARBA00023015"/>
    </source>
</evidence>
<dbReference type="InterPro" id="IPR036388">
    <property type="entry name" value="WH-like_DNA-bd_sf"/>
</dbReference>
<dbReference type="Pfam" id="PF04542">
    <property type="entry name" value="Sigma70_r2"/>
    <property type="match status" value="1"/>
</dbReference>
<keyword evidence="8" id="KW-1185">Reference proteome</keyword>
<dbReference type="GO" id="GO:0006352">
    <property type="term" value="P:DNA-templated transcription initiation"/>
    <property type="evidence" value="ECO:0007669"/>
    <property type="project" value="InterPro"/>
</dbReference>
<dbReference type="InterPro" id="IPR039425">
    <property type="entry name" value="RNA_pol_sigma-70-like"/>
</dbReference>
<evidence type="ECO:0000256" key="3">
    <source>
        <dbReference type="ARBA" id="ARBA00023082"/>
    </source>
</evidence>
<evidence type="ECO:0000313" key="7">
    <source>
        <dbReference type="EMBL" id="TCN68473.1"/>
    </source>
</evidence>
<dbReference type="InterPro" id="IPR007627">
    <property type="entry name" value="RNA_pol_sigma70_r2"/>
</dbReference>
<dbReference type="PANTHER" id="PTHR43133:SF45">
    <property type="entry name" value="RNA POLYMERASE ECF-TYPE SIGMA FACTOR"/>
    <property type="match status" value="1"/>
</dbReference>
<feature type="domain" description="RNA polymerase sigma factor 70 region 4 type 2" evidence="6">
    <location>
        <begin position="108"/>
        <end position="156"/>
    </location>
</feature>
<keyword evidence="3" id="KW-0731">Sigma factor</keyword>
<proteinExistence type="inferred from homology"/>
<evidence type="ECO:0000313" key="8">
    <source>
        <dbReference type="Proteomes" id="UP000294830"/>
    </source>
</evidence>
<reference evidence="7 8" key="1">
    <citation type="submission" date="2019-03" db="EMBL/GenBank/DDBJ databases">
        <title>Genomic Encyclopedia of Archaeal and Bacterial Type Strains, Phase II (KMG-II): from individual species to whole genera.</title>
        <authorList>
            <person name="Goeker M."/>
        </authorList>
    </citation>
    <scope>NUCLEOTIDE SEQUENCE [LARGE SCALE GENOMIC DNA]</scope>
    <source>
        <strain evidence="7 8">RL-C</strain>
    </source>
</reference>
<comment type="similarity">
    <text evidence="1">Belongs to the sigma-70 factor family. ECF subfamily.</text>
</comment>
<dbReference type="InterPro" id="IPR013325">
    <property type="entry name" value="RNA_pol_sigma_r2"/>
</dbReference>
<sequence length="167" mass="19530">MKAKEQKFLALVEQHKGIIYKISKTYVATPDEQKDLVQEIIIQLWKSYDTFKQQSQFSTWMYRVALNTAITNIRQNKKRPDCIRSHPEIDIADCDQSAEKEDQLAHFYQAVQELSPIEKALIFLFLEGRSHKEIGQDLGISEGNARVRLNRTKEKLQLIIKKNGYEF</sequence>
<dbReference type="AlphaFoldDB" id="A0A4R2EIJ5"/>
<keyword evidence="2" id="KW-0805">Transcription regulation</keyword>
<dbReference type="Pfam" id="PF08281">
    <property type="entry name" value="Sigma70_r4_2"/>
    <property type="match status" value="1"/>
</dbReference>
<protein>
    <submittedName>
        <fullName evidence="7">RNA polymerase sigma-70 factor (ECF subfamily)</fullName>
    </submittedName>
</protein>